<dbReference type="RefSeq" id="WP_073582504.1">
    <property type="nucleotide sequence ID" value="NZ_CBCSEA010000015.1"/>
</dbReference>
<sequence length="110" mass="12656">MYSNVELNNLLHNANSLSDLLNIQTEVLQNAEEYLQIVSPDYFIFIGLHCRDTFPKILAEALNNMEGFQAFNQFTYILLNFEKYLSNAGIDYLSKTVKTIEEIMYSSTVS</sequence>
<dbReference type="AlphaFoldDB" id="A0A1M7ZVF0"/>
<proteinExistence type="predicted"/>
<evidence type="ECO:0000313" key="2">
    <source>
        <dbReference type="Proteomes" id="UP000184611"/>
    </source>
</evidence>
<reference evidence="2" key="1">
    <citation type="submission" date="2016-12" db="EMBL/GenBank/DDBJ databases">
        <authorList>
            <person name="Varghese N."/>
            <person name="Submissions S."/>
        </authorList>
    </citation>
    <scope>NUCLEOTIDE SEQUENCE [LARGE SCALE GENOMIC DNA]</scope>
    <source>
        <strain evidence="2">DSM 18830</strain>
    </source>
</reference>
<organism evidence="1 2">
    <name type="scientific">Flavobacterium cucumis</name>
    <dbReference type="NCBI Taxonomy" id="416016"/>
    <lineage>
        <taxon>Bacteria</taxon>
        <taxon>Pseudomonadati</taxon>
        <taxon>Bacteroidota</taxon>
        <taxon>Flavobacteriia</taxon>
        <taxon>Flavobacteriales</taxon>
        <taxon>Flavobacteriaceae</taxon>
        <taxon>Flavobacterium</taxon>
    </lineage>
</organism>
<name>A0A1M7ZVF0_9FLAO</name>
<gene>
    <name evidence="1" type="ORF">SAMN05443547_1209</name>
</gene>
<accession>A0A1M7ZVF0</accession>
<protein>
    <submittedName>
        <fullName evidence="1">Uncharacterized protein</fullName>
    </submittedName>
</protein>
<evidence type="ECO:0000313" key="1">
    <source>
        <dbReference type="EMBL" id="SHO72865.1"/>
    </source>
</evidence>
<dbReference type="STRING" id="416016.SAMN05443547_1209"/>
<dbReference type="OrthoDB" id="1363074at2"/>
<keyword evidence="2" id="KW-1185">Reference proteome</keyword>
<dbReference type="EMBL" id="FRYK01000002">
    <property type="protein sequence ID" value="SHO72865.1"/>
    <property type="molecule type" value="Genomic_DNA"/>
</dbReference>
<dbReference type="Proteomes" id="UP000184611">
    <property type="component" value="Unassembled WGS sequence"/>
</dbReference>